<reference evidence="23" key="1">
    <citation type="submission" date="2017-06" db="EMBL/GenBank/DDBJ databases">
        <title>Genome analysis of Fimbriiglobus ruber SP5, the first member of the order Planctomycetales with confirmed chitinolytic capability.</title>
        <authorList>
            <person name="Ravin N.V."/>
            <person name="Rakitin A.L."/>
            <person name="Ivanova A.A."/>
            <person name="Beletsky A.V."/>
            <person name="Kulichevskaya I.S."/>
            <person name="Mardanov A.V."/>
            <person name="Dedysh S.N."/>
        </authorList>
    </citation>
    <scope>NUCLEOTIDE SEQUENCE [LARGE SCALE GENOMIC DNA]</scope>
    <source>
        <strain evidence="23">SP5</strain>
    </source>
</reference>
<dbReference type="PROSITE" id="PS50894">
    <property type="entry name" value="HPT"/>
    <property type="match status" value="1"/>
</dbReference>
<evidence type="ECO:0000259" key="19">
    <source>
        <dbReference type="PROSITE" id="PS50112"/>
    </source>
</evidence>
<evidence type="ECO:0000259" key="18">
    <source>
        <dbReference type="PROSITE" id="PS50110"/>
    </source>
</evidence>
<dbReference type="Proteomes" id="UP000214646">
    <property type="component" value="Unassembled WGS sequence"/>
</dbReference>
<evidence type="ECO:0000256" key="13">
    <source>
        <dbReference type="ARBA" id="ARBA00023012"/>
    </source>
</evidence>
<dbReference type="SMART" id="SM00387">
    <property type="entry name" value="HATPase_c"/>
    <property type="match status" value="1"/>
</dbReference>
<evidence type="ECO:0000256" key="8">
    <source>
        <dbReference type="ARBA" id="ARBA00022692"/>
    </source>
</evidence>
<feature type="modified residue" description="Phosphohistidine" evidence="15">
    <location>
        <position position="710"/>
    </location>
</feature>
<dbReference type="InterPro" id="IPR008207">
    <property type="entry name" value="Sig_transdc_His_kin_Hpt_dom"/>
</dbReference>
<dbReference type="CDD" id="cd00082">
    <property type="entry name" value="HisKA"/>
    <property type="match status" value="1"/>
</dbReference>
<proteinExistence type="predicted"/>
<feature type="domain" description="Histidine kinase" evidence="17">
    <location>
        <begin position="280"/>
        <end position="501"/>
    </location>
</feature>
<dbReference type="InterPro" id="IPR013656">
    <property type="entry name" value="PAS_4"/>
</dbReference>
<feature type="modified residue" description="4-aspartylphosphate" evidence="16">
    <location>
        <position position="583"/>
    </location>
</feature>
<keyword evidence="14" id="KW-0472">Membrane</keyword>
<evidence type="ECO:0000256" key="14">
    <source>
        <dbReference type="ARBA" id="ARBA00023136"/>
    </source>
</evidence>
<dbReference type="GO" id="GO:0005524">
    <property type="term" value="F:ATP binding"/>
    <property type="evidence" value="ECO:0007669"/>
    <property type="project" value="UniProtKB-KW"/>
</dbReference>
<dbReference type="SMART" id="SM00091">
    <property type="entry name" value="PAS"/>
    <property type="match status" value="2"/>
</dbReference>
<dbReference type="GO" id="GO:0005886">
    <property type="term" value="C:plasma membrane"/>
    <property type="evidence" value="ECO:0007669"/>
    <property type="project" value="UniProtKB-SubCell"/>
</dbReference>
<feature type="domain" description="PAS" evidence="19">
    <location>
        <begin position="135"/>
        <end position="205"/>
    </location>
</feature>
<dbReference type="SUPFAM" id="SSF47226">
    <property type="entry name" value="Histidine-containing phosphotransfer domain, HPT domain"/>
    <property type="match status" value="1"/>
</dbReference>
<comment type="catalytic activity">
    <reaction evidence="1">
        <text>ATP + protein L-histidine = ADP + protein N-phospho-L-histidine.</text>
        <dbReference type="EC" id="2.7.13.3"/>
    </reaction>
</comment>
<keyword evidence="4" id="KW-1003">Cell membrane</keyword>
<sequence length="763" mass="84175">MFGRSDEMNLLKAAVETARDGFLIVSPDGRWLSCNEAFRKIWSAHGESLPARTESLPWDRYTSLASNPDGFRDRVRLLTSDPKAALTDEVRLLDNRVIEYDTSPLRNAKGEFLGRVWYFRDATDRRRLAAAARANEARLRTAIDSALKGIVSVDRFGTITEFNPAAEKLFDRRREDVIGRPAQILLPDGHHKVFGVWLKRQLKGKGAEGLGSRLERPVLRANGAEVLAELRIARTDDGDNPTFTAFIQDITARREAEAELRKAKQAAEDASLAKSQFLANMSHEVRTPMAAVLGYAEMLTDPRLGPEDRLQKVNAIRRNGRHLLQIINDILDLSKIELGRMDLERIPVRIRSVVLQAMSAAGVAAEEKRLTLQMAPDGKIPYTVLSDPTRLRQILDNLLSNAIKFTATGTVELRLWTEPREGGGWVMFQVRDQGIGMTPDQLAKLFRPFTQADASTTRRFGGTGLGLAISRRLAAALGGDITVESTPGSGSRFTLKFPVTAEEMADLVDADELARESTFDLPHAKANRSKLSGRVLLAEDSPDKQQILRYFLERVGLQVVVVENGRQAVDRAEAESFDVVLMDMQMPEMDGYEATALLRRRGYARPIIALTAHAMAGDEERCLKAGCSGYLTKPVDPDLLRDTIARNLTRKTWSIRTQDTVRKPAMTPLPAENPFGELIREYQNSLPKQAADIKAAADRGDLAAVTSSVHKLRGAAGMYGMPDLSTAAGYVEDSLRSGTDLTACGPDLSALHDLIIRTAGVPS</sequence>
<evidence type="ECO:0000259" key="20">
    <source>
        <dbReference type="PROSITE" id="PS50113"/>
    </source>
</evidence>
<dbReference type="EMBL" id="NIDE01000020">
    <property type="protein sequence ID" value="OWK34166.1"/>
    <property type="molecule type" value="Genomic_DNA"/>
</dbReference>
<dbReference type="InterPro" id="IPR004358">
    <property type="entry name" value="Sig_transdc_His_kin-like_C"/>
</dbReference>
<dbReference type="Gene3D" id="1.10.287.130">
    <property type="match status" value="1"/>
</dbReference>
<dbReference type="PROSITE" id="PS50113">
    <property type="entry name" value="PAC"/>
    <property type="match status" value="1"/>
</dbReference>
<keyword evidence="13" id="KW-0902">Two-component regulatory system</keyword>
<organism evidence="22 23">
    <name type="scientific">Fimbriiglobus ruber</name>
    <dbReference type="NCBI Taxonomy" id="1908690"/>
    <lineage>
        <taxon>Bacteria</taxon>
        <taxon>Pseudomonadati</taxon>
        <taxon>Planctomycetota</taxon>
        <taxon>Planctomycetia</taxon>
        <taxon>Gemmatales</taxon>
        <taxon>Gemmataceae</taxon>
        <taxon>Fimbriiglobus</taxon>
    </lineage>
</organism>
<dbReference type="Gene3D" id="1.20.120.160">
    <property type="entry name" value="HPT domain"/>
    <property type="match status" value="1"/>
</dbReference>
<evidence type="ECO:0000256" key="16">
    <source>
        <dbReference type="PROSITE-ProRule" id="PRU00169"/>
    </source>
</evidence>
<dbReference type="InterPro" id="IPR036890">
    <property type="entry name" value="HATPase_C_sf"/>
</dbReference>
<dbReference type="CDD" id="cd16922">
    <property type="entry name" value="HATPase_EvgS-ArcB-TorS-like"/>
    <property type="match status" value="1"/>
</dbReference>
<dbReference type="Pfam" id="PF02518">
    <property type="entry name" value="HATPase_c"/>
    <property type="match status" value="1"/>
</dbReference>
<dbReference type="InterPro" id="IPR003594">
    <property type="entry name" value="HATPase_dom"/>
</dbReference>
<dbReference type="SUPFAM" id="SSF52172">
    <property type="entry name" value="CheY-like"/>
    <property type="match status" value="1"/>
</dbReference>
<dbReference type="InterPro" id="IPR011006">
    <property type="entry name" value="CheY-like_superfamily"/>
</dbReference>
<dbReference type="SUPFAM" id="SSF55785">
    <property type="entry name" value="PYP-like sensor domain (PAS domain)"/>
    <property type="match status" value="2"/>
</dbReference>
<keyword evidence="8" id="KW-0812">Transmembrane</keyword>
<dbReference type="PROSITE" id="PS50109">
    <property type="entry name" value="HIS_KIN"/>
    <property type="match status" value="1"/>
</dbReference>
<comment type="caution">
    <text evidence="22">The sequence shown here is derived from an EMBL/GenBank/DDBJ whole genome shotgun (WGS) entry which is preliminary data.</text>
</comment>
<evidence type="ECO:0000313" key="22">
    <source>
        <dbReference type="EMBL" id="OWK34166.1"/>
    </source>
</evidence>
<dbReference type="InterPro" id="IPR000014">
    <property type="entry name" value="PAS"/>
</dbReference>
<evidence type="ECO:0000256" key="5">
    <source>
        <dbReference type="ARBA" id="ARBA00022519"/>
    </source>
</evidence>
<dbReference type="Pfam" id="PF00989">
    <property type="entry name" value="PAS"/>
    <property type="match status" value="1"/>
</dbReference>
<feature type="domain" description="HPt" evidence="21">
    <location>
        <begin position="671"/>
        <end position="763"/>
    </location>
</feature>
<evidence type="ECO:0000256" key="1">
    <source>
        <dbReference type="ARBA" id="ARBA00000085"/>
    </source>
</evidence>
<dbReference type="InterPro" id="IPR036641">
    <property type="entry name" value="HPT_dom_sf"/>
</dbReference>
<dbReference type="PROSITE" id="PS50112">
    <property type="entry name" value="PAS"/>
    <property type="match status" value="1"/>
</dbReference>
<dbReference type="Gene3D" id="3.30.450.20">
    <property type="entry name" value="PAS domain"/>
    <property type="match status" value="2"/>
</dbReference>
<accession>A0A225DA43</accession>
<dbReference type="PRINTS" id="PR00344">
    <property type="entry name" value="BCTRLSENSOR"/>
</dbReference>
<dbReference type="SMART" id="SM00388">
    <property type="entry name" value="HisKA"/>
    <property type="match status" value="1"/>
</dbReference>
<dbReference type="Pfam" id="PF00072">
    <property type="entry name" value="Response_reg"/>
    <property type="match status" value="1"/>
</dbReference>
<evidence type="ECO:0000256" key="9">
    <source>
        <dbReference type="ARBA" id="ARBA00022741"/>
    </source>
</evidence>
<dbReference type="InterPro" id="IPR000700">
    <property type="entry name" value="PAS-assoc_C"/>
</dbReference>
<dbReference type="InterPro" id="IPR005467">
    <property type="entry name" value="His_kinase_dom"/>
</dbReference>
<dbReference type="PROSITE" id="PS50110">
    <property type="entry name" value="RESPONSE_REGULATORY"/>
    <property type="match status" value="1"/>
</dbReference>
<evidence type="ECO:0000256" key="11">
    <source>
        <dbReference type="ARBA" id="ARBA00022840"/>
    </source>
</evidence>
<dbReference type="InterPro" id="IPR003661">
    <property type="entry name" value="HisK_dim/P_dom"/>
</dbReference>
<evidence type="ECO:0000256" key="3">
    <source>
        <dbReference type="ARBA" id="ARBA00012438"/>
    </source>
</evidence>
<dbReference type="InterPro" id="IPR013767">
    <property type="entry name" value="PAS_fold"/>
</dbReference>
<keyword evidence="12" id="KW-1133">Transmembrane helix</keyword>
<feature type="domain" description="PAC" evidence="20">
    <location>
        <begin position="212"/>
        <end position="262"/>
    </location>
</feature>
<keyword evidence="5" id="KW-0997">Cell inner membrane</keyword>
<keyword evidence="9" id="KW-0547">Nucleotide-binding</keyword>
<evidence type="ECO:0000313" key="23">
    <source>
        <dbReference type="Proteomes" id="UP000214646"/>
    </source>
</evidence>
<comment type="subcellular location">
    <subcellularLocation>
        <location evidence="2">Cell inner membrane</location>
        <topology evidence="2">Multi-pass membrane protein</topology>
    </subcellularLocation>
</comment>
<dbReference type="PANTHER" id="PTHR43047">
    <property type="entry name" value="TWO-COMPONENT HISTIDINE PROTEIN KINASE"/>
    <property type="match status" value="1"/>
</dbReference>
<gene>
    <name evidence="22" type="ORF">FRUB_10137</name>
</gene>
<dbReference type="SUPFAM" id="SSF47384">
    <property type="entry name" value="Homodimeric domain of signal transducing histidine kinase"/>
    <property type="match status" value="1"/>
</dbReference>
<evidence type="ECO:0000256" key="10">
    <source>
        <dbReference type="ARBA" id="ARBA00022777"/>
    </source>
</evidence>
<dbReference type="InterPro" id="IPR035965">
    <property type="entry name" value="PAS-like_dom_sf"/>
</dbReference>
<keyword evidence="6 16" id="KW-0597">Phosphoprotein</keyword>
<dbReference type="Pfam" id="PF00512">
    <property type="entry name" value="HisKA"/>
    <property type="match status" value="1"/>
</dbReference>
<dbReference type="EC" id="2.7.13.3" evidence="3"/>
<dbReference type="CDD" id="cd00088">
    <property type="entry name" value="HPT"/>
    <property type="match status" value="1"/>
</dbReference>
<dbReference type="FunFam" id="1.10.287.130:FF:000038">
    <property type="entry name" value="Sensory transduction histidine kinase"/>
    <property type="match status" value="1"/>
</dbReference>
<dbReference type="GO" id="GO:0000155">
    <property type="term" value="F:phosphorelay sensor kinase activity"/>
    <property type="evidence" value="ECO:0007669"/>
    <property type="project" value="InterPro"/>
</dbReference>
<dbReference type="InterPro" id="IPR036097">
    <property type="entry name" value="HisK_dim/P_sf"/>
</dbReference>
<dbReference type="AlphaFoldDB" id="A0A225DA43"/>
<evidence type="ECO:0000256" key="7">
    <source>
        <dbReference type="ARBA" id="ARBA00022679"/>
    </source>
</evidence>
<evidence type="ECO:0000256" key="12">
    <source>
        <dbReference type="ARBA" id="ARBA00022989"/>
    </source>
</evidence>
<keyword evidence="23" id="KW-1185">Reference proteome</keyword>
<dbReference type="NCBIfam" id="TIGR00229">
    <property type="entry name" value="sensory_box"/>
    <property type="match status" value="1"/>
</dbReference>
<evidence type="ECO:0000256" key="4">
    <source>
        <dbReference type="ARBA" id="ARBA00022475"/>
    </source>
</evidence>
<evidence type="ECO:0000256" key="6">
    <source>
        <dbReference type="ARBA" id="ARBA00022553"/>
    </source>
</evidence>
<keyword evidence="11" id="KW-0067">ATP-binding</keyword>
<dbReference type="CDD" id="cd17546">
    <property type="entry name" value="REC_hyHK_CKI1_RcsC-like"/>
    <property type="match status" value="1"/>
</dbReference>
<dbReference type="InterPro" id="IPR001789">
    <property type="entry name" value="Sig_transdc_resp-reg_receiver"/>
</dbReference>
<dbReference type="Gene3D" id="3.30.565.10">
    <property type="entry name" value="Histidine kinase-like ATPase, C-terminal domain"/>
    <property type="match status" value="1"/>
</dbReference>
<dbReference type="SMART" id="SM00448">
    <property type="entry name" value="REC"/>
    <property type="match status" value="1"/>
</dbReference>
<dbReference type="SUPFAM" id="SSF55874">
    <property type="entry name" value="ATPase domain of HSP90 chaperone/DNA topoisomerase II/histidine kinase"/>
    <property type="match status" value="1"/>
</dbReference>
<name>A0A225DA43_9BACT</name>
<evidence type="ECO:0000259" key="17">
    <source>
        <dbReference type="PROSITE" id="PS50109"/>
    </source>
</evidence>
<feature type="domain" description="Response regulatory" evidence="18">
    <location>
        <begin position="534"/>
        <end position="648"/>
    </location>
</feature>
<dbReference type="Gene3D" id="3.40.50.2300">
    <property type="match status" value="1"/>
</dbReference>
<dbReference type="FunFam" id="3.30.565.10:FF:000078">
    <property type="entry name" value="Two-component sensor histidine kinase"/>
    <property type="match status" value="1"/>
</dbReference>
<dbReference type="GO" id="GO:0006355">
    <property type="term" value="P:regulation of DNA-templated transcription"/>
    <property type="evidence" value="ECO:0007669"/>
    <property type="project" value="InterPro"/>
</dbReference>
<evidence type="ECO:0000256" key="15">
    <source>
        <dbReference type="PROSITE-ProRule" id="PRU00110"/>
    </source>
</evidence>
<dbReference type="CDD" id="cd00130">
    <property type="entry name" value="PAS"/>
    <property type="match status" value="1"/>
</dbReference>
<evidence type="ECO:0000256" key="2">
    <source>
        <dbReference type="ARBA" id="ARBA00004429"/>
    </source>
</evidence>
<keyword evidence="10 22" id="KW-0418">Kinase</keyword>
<protein>
    <recommendedName>
        <fullName evidence="3">histidine kinase</fullName>
        <ecNumber evidence="3">2.7.13.3</ecNumber>
    </recommendedName>
</protein>
<evidence type="ECO:0000259" key="21">
    <source>
        <dbReference type="PROSITE" id="PS50894"/>
    </source>
</evidence>
<dbReference type="Pfam" id="PF01627">
    <property type="entry name" value="Hpt"/>
    <property type="match status" value="1"/>
</dbReference>
<keyword evidence="7" id="KW-0808">Transferase</keyword>
<dbReference type="Pfam" id="PF08448">
    <property type="entry name" value="PAS_4"/>
    <property type="match status" value="1"/>
</dbReference>